<feature type="transmembrane region" description="Helical" evidence="1">
    <location>
        <begin position="1079"/>
        <end position="1103"/>
    </location>
</feature>
<feature type="domain" description="TmcB/TmcC TPR repeats" evidence="2">
    <location>
        <begin position="454"/>
        <end position="554"/>
    </location>
</feature>
<feature type="transmembrane region" description="Helical" evidence="1">
    <location>
        <begin position="317"/>
        <end position="340"/>
    </location>
</feature>
<dbReference type="InterPro" id="IPR052994">
    <property type="entry name" value="Tiny_macrocysts_regulators"/>
</dbReference>
<dbReference type="InterPro" id="IPR057352">
    <property type="entry name" value="TPR_TmcB/C"/>
</dbReference>
<gene>
    <name evidence="3" type="ORF">BSTOLATCC_MIC35005</name>
</gene>
<feature type="transmembrane region" description="Helical" evidence="1">
    <location>
        <begin position="886"/>
        <end position="909"/>
    </location>
</feature>
<keyword evidence="1" id="KW-0472">Membrane</keyword>
<feature type="transmembrane region" description="Helical" evidence="1">
    <location>
        <begin position="192"/>
        <end position="217"/>
    </location>
</feature>
<dbReference type="PANTHER" id="PTHR31600:SF2">
    <property type="entry name" value="GAMETE ENRICHED GENE 10 PROTEIN-RELATED"/>
    <property type="match status" value="1"/>
</dbReference>
<evidence type="ECO:0000259" key="2">
    <source>
        <dbReference type="Pfam" id="PF25474"/>
    </source>
</evidence>
<protein>
    <recommendedName>
        <fullName evidence="2">TmcB/TmcC TPR repeats domain-containing protein</fullName>
    </recommendedName>
</protein>
<feature type="transmembrane region" description="Helical" evidence="1">
    <location>
        <begin position="292"/>
        <end position="311"/>
    </location>
</feature>
<feature type="transmembrane region" description="Helical" evidence="1">
    <location>
        <begin position="1160"/>
        <end position="1183"/>
    </location>
</feature>
<accession>A0AAU9JDA9</accession>
<comment type="caution">
    <text evidence="3">The sequence shown here is derived from an EMBL/GenBank/DDBJ whole genome shotgun (WGS) entry which is preliminary data.</text>
</comment>
<evidence type="ECO:0000313" key="4">
    <source>
        <dbReference type="Proteomes" id="UP001162131"/>
    </source>
</evidence>
<organism evidence="3 4">
    <name type="scientific">Blepharisma stoltei</name>
    <dbReference type="NCBI Taxonomy" id="1481888"/>
    <lineage>
        <taxon>Eukaryota</taxon>
        <taxon>Sar</taxon>
        <taxon>Alveolata</taxon>
        <taxon>Ciliophora</taxon>
        <taxon>Postciliodesmatophora</taxon>
        <taxon>Heterotrichea</taxon>
        <taxon>Heterotrichida</taxon>
        <taxon>Blepharismidae</taxon>
        <taxon>Blepharisma</taxon>
    </lineage>
</organism>
<keyword evidence="1" id="KW-1133">Transmembrane helix</keyword>
<keyword evidence="4" id="KW-1185">Reference proteome</keyword>
<reference evidence="3" key="1">
    <citation type="submission" date="2021-09" db="EMBL/GenBank/DDBJ databases">
        <authorList>
            <consortium name="AG Swart"/>
            <person name="Singh M."/>
            <person name="Singh A."/>
            <person name="Seah K."/>
            <person name="Emmerich C."/>
        </authorList>
    </citation>
    <scope>NUCLEOTIDE SEQUENCE</scope>
    <source>
        <strain evidence="3">ATCC30299</strain>
    </source>
</reference>
<keyword evidence="1" id="KW-0812">Transmembrane</keyword>
<dbReference type="Proteomes" id="UP001162131">
    <property type="component" value="Unassembled WGS sequence"/>
</dbReference>
<feature type="transmembrane region" description="Helical" evidence="1">
    <location>
        <begin position="106"/>
        <end position="131"/>
    </location>
</feature>
<proteinExistence type="predicted"/>
<dbReference type="EMBL" id="CAJZBQ010000035">
    <property type="protein sequence ID" value="CAG9323981.1"/>
    <property type="molecule type" value="Genomic_DNA"/>
</dbReference>
<name>A0AAU9JDA9_9CILI</name>
<dbReference type="PANTHER" id="PTHR31600">
    <property type="entry name" value="TINY MACROCYSTS PROTEIN B-RELATED"/>
    <property type="match status" value="1"/>
</dbReference>
<feature type="transmembrane region" description="Helical" evidence="1">
    <location>
        <begin position="1350"/>
        <end position="1374"/>
    </location>
</feature>
<evidence type="ECO:0000313" key="3">
    <source>
        <dbReference type="EMBL" id="CAG9323981.1"/>
    </source>
</evidence>
<sequence>MSNLAFTDLGEATENLSFTTKKKKKNSPLKLLFKFYKIAYYQKIPREKSFLKQKIEAVFTTIIWWLQISSLLWLPDLPIEGWKKSMGIWHFIGFLRLDNTCSALGVINFCIYASISTILFNFAFIAILILFHKSIKLPELWISFCKKSLYLLTNFLSIPSIALLVFCLKLNFSSQKNAADYYDNSYVKDFEVSIFIQAFIFLSLILCFIILLADSIFTSDIRHSIANFDLKVKAHSQIDIHCALFEIIFSIFHSIVSKDNIEYFQFSLMVTSILLLIEAMKSLSYFSIFMNCLIAVKYCAVMCVAGIFFFGNIIDRAFLITLFTLTVMPILCVFIVQFLLHRVKNNKPDIPSDLQRIEGLFYAEHCLRPFLCSDNIEFKDKIFSSLGKCYNNTKLHKNKLLVIWEVNYCIFTLNNEALAKIKFSKIADSIFSLEGNYQEYICKKTLSEFHSNESAEYLDYFQKIHDSKLEDEIICTKLLDFWKELVSINPNINILNKHAKMISESIKNLDKEYTHLSSLFPKCKEPLVFYSTFARDILYDNEKSAILEYKIKSIDKITTSSSKDSKSFNYFDDDSGIILASAEIENFGKISFANGRACEILKCPIDDIIENNISSIIPYPYSELFNKGLYNLLQLVDDANLKLPDSFFFALPDDHIIECTGKMSIACFSSKLWFVLIFREKITKRQFAIISSNGDIYAHSKKFAKFAAQKSKNLQYYNISQLFPNLHDTNLQPWKLYPVPSITIETYLAYCVIEFYNIKIPYIILVNDPDEISSWKHGHFGDFQSPEPGIIKKVHSALHLKRHLTVNGSKNFQSEETLNFSQKLHSKETAFRTDTSHFDSSFDVLLSGGIIENEKSSLRSSVKSESLSQTYTLNHIVKLSTRALKIFHIMLVLSMVTAIVTNLIVVFYISSKVKSESNIDVPITLGKLQEVFHAYTFYARAVSVIESLNGPPEILAFSYENYYTQAKNLEELYQNIVSTLLNWKSCSMTIFTDEKAVIWSTTGGIHLEKTNLINIIADFIKNGNDFIAKQIKKEDNSDELRFFSLNGYWQAFRYCNDTLFELNDCVIEEINTLELQMNILLSVGFGILLLCFIIIIPFCLSAIKMENNFWNLIKKNAYINYGKLKQACLDRLINIHERDYNVSDEGKKSKEANLKNYWKYVWRISVYLLIALLFVLFNSLYLYKHCALLLYLRPNLLVNLINTQVLYKNLMVWSSELTVVGVPQSLTTLLANSNPFMTTEAKFHEVWKYLSYSEKKLRDKKYSILLNDEFMKIFYEKTENISNFLEYGTYSAGKLLAIEGSYMDYSHRYDFLVVWEYLMIELNNIDNQLDLLIDLVDTESKNEINFQLDLIIASLVLFVASSLAIYLGCYLPFFSREKKNLERMQSITKLIPNKYIR</sequence>
<feature type="transmembrane region" description="Helical" evidence="1">
    <location>
        <begin position="263"/>
        <end position="280"/>
    </location>
</feature>
<feature type="transmembrane region" description="Helical" evidence="1">
    <location>
        <begin position="151"/>
        <end position="172"/>
    </location>
</feature>
<dbReference type="Pfam" id="PF25474">
    <property type="entry name" value="TPR_TmcB"/>
    <property type="match status" value="1"/>
</dbReference>
<evidence type="ECO:0000256" key="1">
    <source>
        <dbReference type="SAM" id="Phobius"/>
    </source>
</evidence>